<evidence type="ECO:0000313" key="9">
    <source>
        <dbReference type="EMBL" id="AUN29842.1"/>
    </source>
</evidence>
<evidence type="ECO:0000256" key="2">
    <source>
        <dbReference type="ARBA" id="ARBA00016956"/>
    </source>
</evidence>
<dbReference type="SUPFAM" id="SSF46934">
    <property type="entry name" value="UBA-like"/>
    <property type="match status" value="1"/>
</dbReference>
<dbReference type="InterPro" id="IPR018101">
    <property type="entry name" value="Transl_elong_Ts_CS"/>
</dbReference>
<dbReference type="InterPro" id="IPR036402">
    <property type="entry name" value="EF-Ts_dimer_sf"/>
</dbReference>
<evidence type="ECO:0000256" key="4">
    <source>
        <dbReference type="ARBA" id="ARBA00022768"/>
    </source>
</evidence>
<evidence type="ECO:0000256" key="8">
    <source>
        <dbReference type="RuleBase" id="RU000643"/>
    </source>
</evidence>
<dbReference type="Gene3D" id="3.30.479.20">
    <property type="entry name" value="Elongation factor Ts, dimerisation domain"/>
    <property type="match status" value="2"/>
</dbReference>
<dbReference type="InterPro" id="IPR009060">
    <property type="entry name" value="UBA-like_sf"/>
</dbReference>
<evidence type="ECO:0000256" key="7">
    <source>
        <dbReference type="RuleBase" id="RU000642"/>
    </source>
</evidence>
<evidence type="ECO:0000256" key="3">
    <source>
        <dbReference type="ARBA" id="ARBA00022490"/>
    </source>
</evidence>
<keyword evidence="3 6" id="KW-0963">Cytoplasm</keyword>
<dbReference type="FunFam" id="1.10.286.20:FF:000001">
    <property type="entry name" value="Elongation factor Ts"/>
    <property type="match status" value="1"/>
</dbReference>
<dbReference type="CDD" id="cd14275">
    <property type="entry name" value="UBA_EF-Ts"/>
    <property type="match status" value="1"/>
</dbReference>
<dbReference type="InterPro" id="IPR001816">
    <property type="entry name" value="Transl_elong_EFTs/EF1B"/>
</dbReference>
<dbReference type="FunFam" id="1.10.8.10:FF:000001">
    <property type="entry name" value="Elongation factor Ts"/>
    <property type="match status" value="1"/>
</dbReference>
<dbReference type="HAMAP" id="MF_00050">
    <property type="entry name" value="EF_Ts"/>
    <property type="match status" value="1"/>
</dbReference>
<dbReference type="GO" id="GO:0005737">
    <property type="term" value="C:cytoplasm"/>
    <property type="evidence" value="ECO:0007669"/>
    <property type="project" value="UniProtKB-SubCell"/>
</dbReference>
<dbReference type="PROSITE" id="PS01127">
    <property type="entry name" value="EF_TS_2"/>
    <property type="match status" value="1"/>
</dbReference>
<keyword evidence="4 6" id="KW-0251">Elongation factor</keyword>
<protein>
    <recommendedName>
        <fullName evidence="2 6">Elongation factor Ts</fullName>
        <shortName evidence="6">EF-Ts</shortName>
    </recommendedName>
</protein>
<gene>
    <name evidence="6" type="primary">tsf</name>
    <name evidence="9" type="ORF">C0V82_06075</name>
</gene>
<proteinExistence type="inferred from homology"/>
<comment type="subcellular location">
    <subcellularLocation>
        <location evidence="6 8">Cytoplasm</location>
    </subcellularLocation>
</comment>
<dbReference type="PROSITE" id="PS01126">
    <property type="entry name" value="EF_TS_1"/>
    <property type="match status" value="1"/>
</dbReference>
<dbReference type="SUPFAM" id="SSF54713">
    <property type="entry name" value="Elongation factor Ts (EF-Ts), dimerisation domain"/>
    <property type="match status" value="2"/>
</dbReference>
<reference evidence="9 10" key="1">
    <citation type="submission" date="2017-12" db="EMBL/GenBank/DDBJ databases">
        <title>Genomes of bacteria within cyanobacterial aggregates.</title>
        <authorList>
            <person name="Cai H."/>
        </authorList>
    </citation>
    <scope>NUCLEOTIDE SEQUENCE [LARGE SCALE GENOMIC DNA]</scope>
    <source>
        <strain evidence="9 10">TH16</strain>
    </source>
</reference>
<dbReference type="InterPro" id="IPR014039">
    <property type="entry name" value="Transl_elong_EFTs/EF1B_dimer"/>
</dbReference>
<comment type="function">
    <text evidence="6 7">Associates with the EF-Tu.GDP complex and induces the exchange of GDP to GTP. It remains bound to the aminoacyl-tRNA.EF-Tu.GTP complex up to the GTP hydrolysis stage on the ribosome.</text>
</comment>
<sequence length="307" mass="32100">MAEITAALVKDLREKSGAGMMDCKKALTEANGDVEAAIDWLRKKGLAAAAKKAGRVAAEGLVGVAANGLSGAAVELNAETDFVARNDAFQAAVATVTKLALDTDGSLDSLKAAAYPGTGRTVADELPNLVATIGENMNLRRVAKLSVTDGVVSSYVHSALVPGLGKIGVLVALESTGDKAALADLGKQIAMHVAAARPEALDIADVSTANLERERAVLIEQARASGKPENIIEKMVEGRVRKYYEEVVLLEQLYVIDGETKIRKVVENAAKTIGAPVTLTGFVRFQLGEGIEKEQSDFAAEVAKMAG</sequence>
<dbReference type="Proteomes" id="UP000234752">
    <property type="component" value="Chromosome eg_1"/>
</dbReference>
<dbReference type="KEGG" id="ncb:C0V82_06075"/>
<dbReference type="Pfam" id="PF00889">
    <property type="entry name" value="EF_TS"/>
    <property type="match status" value="1"/>
</dbReference>
<dbReference type="AlphaFoldDB" id="A0A2K9NA17"/>
<dbReference type="OrthoDB" id="9808348at2"/>
<evidence type="ECO:0000256" key="5">
    <source>
        <dbReference type="ARBA" id="ARBA00022917"/>
    </source>
</evidence>
<keyword evidence="10" id="KW-1185">Reference proteome</keyword>
<dbReference type="EMBL" id="CP025611">
    <property type="protein sequence ID" value="AUN29842.1"/>
    <property type="molecule type" value="Genomic_DNA"/>
</dbReference>
<comment type="similarity">
    <text evidence="1 6 7">Belongs to the EF-Ts family.</text>
</comment>
<evidence type="ECO:0000313" key="10">
    <source>
        <dbReference type="Proteomes" id="UP000234752"/>
    </source>
</evidence>
<evidence type="ECO:0000256" key="1">
    <source>
        <dbReference type="ARBA" id="ARBA00005532"/>
    </source>
</evidence>
<dbReference type="PANTHER" id="PTHR11741:SF0">
    <property type="entry name" value="ELONGATION FACTOR TS, MITOCHONDRIAL"/>
    <property type="match status" value="1"/>
</dbReference>
<dbReference type="PANTHER" id="PTHR11741">
    <property type="entry name" value="ELONGATION FACTOR TS"/>
    <property type="match status" value="1"/>
</dbReference>
<feature type="region of interest" description="Involved in Mg(2+) ion dislocation from EF-Tu" evidence="6">
    <location>
        <begin position="80"/>
        <end position="83"/>
    </location>
</feature>
<dbReference type="GO" id="GO:0003746">
    <property type="term" value="F:translation elongation factor activity"/>
    <property type="evidence" value="ECO:0007669"/>
    <property type="project" value="UniProtKB-UniRule"/>
</dbReference>
<keyword evidence="5 6" id="KW-0648">Protein biosynthesis</keyword>
<accession>A0A2K9NA17</accession>
<name>A0A2K9NA17_9PROT</name>
<dbReference type="Gene3D" id="1.10.8.10">
    <property type="entry name" value="DNA helicase RuvA subunit, C-terminal domain"/>
    <property type="match status" value="1"/>
</dbReference>
<organism evidence="9 10">
    <name type="scientific">Niveispirillum cyanobacteriorum</name>
    <dbReference type="NCBI Taxonomy" id="1612173"/>
    <lineage>
        <taxon>Bacteria</taxon>
        <taxon>Pseudomonadati</taxon>
        <taxon>Pseudomonadota</taxon>
        <taxon>Alphaproteobacteria</taxon>
        <taxon>Rhodospirillales</taxon>
        <taxon>Azospirillaceae</taxon>
        <taxon>Niveispirillum</taxon>
    </lineage>
</organism>
<dbReference type="RefSeq" id="WP_102111560.1">
    <property type="nucleotide sequence ID" value="NZ_BMGN01000003.1"/>
</dbReference>
<dbReference type="NCBIfam" id="TIGR00116">
    <property type="entry name" value="tsf"/>
    <property type="match status" value="1"/>
</dbReference>
<evidence type="ECO:0000256" key="6">
    <source>
        <dbReference type="HAMAP-Rule" id="MF_00050"/>
    </source>
</evidence>
<dbReference type="Gene3D" id="1.10.286.20">
    <property type="match status" value="1"/>
</dbReference>